<gene>
    <name evidence="1" type="ORF">C4B68_00110</name>
</gene>
<keyword evidence="2" id="KW-1185">Reference proteome</keyword>
<organism evidence="1 2">
    <name type="scientific">Streptomyces dengpaensis</name>
    <dbReference type="NCBI Taxonomy" id="2049881"/>
    <lineage>
        <taxon>Bacteria</taxon>
        <taxon>Bacillati</taxon>
        <taxon>Actinomycetota</taxon>
        <taxon>Actinomycetes</taxon>
        <taxon>Kitasatosporales</taxon>
        <taxon>Streptomycetaceae</taxon>
        <taxon>Streptomyces</taxon>
    </lineage>
</organism>
<dbReference type="Proteomes" id="UP000238413">
    <property type="component" value="Chromosome"/>
</dbReference>
<proteinExistence type="predicted"/>
<evidence type="ECO:0000313" key="1">
    <source>
        <dbReference type="EMBL" id="AVH54506.1"/>
    </source>
</evidence>
<reference evidence="1 2" key="1">
    <citation type="submission" date="2018-02" db="EMBL/GenBank/DDBJ databases">
        <title>Complete genome sequence of Streptomyces dengpaensis, the producer of angucyclines.</title>
        <authorList>
            <person name="Yumei L."/>
        </authorList>
    </citation>
    <scope>NUCLEOTIDE SEQUENCE [LARGE SCALE GENOMIC DNA]</scope>
    <source>
        <strain evidence="1 2">XZHG99</strain>
    </source>
</reference>
<accession>A0ABN5HTP8</accession>
<evidence type="ECO:0000313" key="2">
    <source>
        <dbReference type="Proteomes" id="UP000238413"/>
    </source>
</evidence>
<protein>
    <submittedName>
        <fullName evidence="1">Uncharacterized protein</fullName>
    </submittedName>
</protein>
<dbReference type="EMBL" id="CP026652">
    <property type="protein sequence ID" value="AVH54506.1"/>
    <property type="molecule type" value="Genomic_DNA"/>
</dbReference>
<sequence>MLGHQATCPRWAWSWGEPGLAQFLPGDAVLDGRQAVGGDVLQDGGNLVGLLAFAGGVRALSPKIGDQQIRAIEL</sequence>
<name>A0ABN5HTP8_9ACTN</name>